<evidence type="ECO:0000256" key="1">
    <source>
        <dbReference type="SAM" id="MobiDB-lite"/>
    </source>
</evidence>
<evidence type="ECO:0000313" key="2">
    <source>
        <dbReference type="EMBL" id="KAK0481951.1"/>
    </source>
</evidence>
<gene>
    <name evidence="2" type="ORF">EDD18DRAFT_1435972</name>
</gene>
<organism evidence="2 3">
    <name type="scientific">Armillaria luteobubalina</name>
    <dbReference type="NCBI Taxonomy" id="153913"/>
    <lineage>
        <taxon>Eukaryota</taxon>
        <taxon>Fungi</taxon>
        <taxon>Dikarya</taxon>
        <taxon>Basidiomycota</taxon>
        <taxon>Agaricomycotina</taxon>
        <taxon>Agaricomycetes</taxon>
        <taxon>Agaricomycetidae</taxon>
        <taxon>Agaricales</taxon>
        <taxon>Marasmiineae</taxon>
        <taxon>Physalacriaceae</taxon>
        <taxon>Armillaria</taxon>
    </lineage>
</organism>
<feature type="region of interest" description="Disordered" evidence="1">
    <location>
        <begin position="18"/>
        <end position="44"/>
    </location>
</feature>
<name>A0AA39PD17_9AGAR</name>
<sequence length="256" mass="28144">MQHIEQLLRTLNLNSPDSFVQQKPAPNLSFEAAPPGSPDFSPASVSSALLTPTNLSPTRSFDIKQLQSPYELATGLHSGSYIPQTSLLFKPSSRTRVHHISDNGALSHSPTFNSSQMPISDVPYLHAPSQLHSLPYYMKSYDHHPAAAAGITPHPSYSPPMSYRQETANNVGISHGPICSSDLHVPQPSVQPTLDLFSDMLTVHILMQRRWSILLASVLEVSVLMSIPLEVIHHLHTNSRLHPHPQGQSSHEVCTQ</sequence>
<dbReference type="Proteomes" id="UP001175228">
    <property type="component" value="Unassembled WGS sequence"/>
</dbReference>
<accession>A0AA39PD17</accession>
<dbReference type="EMBL" id="JAUEPU010000071">
    <property type="protein sequence ID" value="KAK0481951.1"/>
    <property type="molecule type" value="Genomic_DNA"/>
</dbReference>
<evidence type="ECO:0000313" key="3">
    <source>
        <dbReference type="Proteomes" id="UP001175228"/>
    </source>
</evidence>
<proteinExistence type="predicted"/>
<dbReference type="AlphaFoldDB" id="A0AA39PD17"/>
<keyword evidence="3" id="KW-1185">Reference proteome</keyword>
<protein>
    <submittedName>
        <fullName evidence="2">Uncharacterized protein</fullName>
    </submittedName>
</protein>
<reference evidence="2" key="1">
    <citation type="submission" date="2023-06" db="EMBL/GenBank/DDBJ databases">
        <authorList>
            <consortium name="Lawrence Berkeley National Laboratory"/>
            <person name="Ahrendt S."/>
            <person name="Sahu N."/>
            <person name="Indic B."/>
            <person name="Wong-Bajracharya J."/>
            <person name="Merenyi Z."/>
            <person name="Ke H.-M."/>
            <person name="Monk M."/>
            <person name="Kocsube S."/>
            <person name="Drula E."/>
            <person name="Lipzen A."/>
            <person name="Balint B."/>
            <person name="Henrissat B."/>
            <person name="Andreopoulos B."/>
            <person name="Martin F.M."/>
            <person name="Harder C.B."/>
            <person name="Rigling D."/>
            <person name="Ford K.L."/>
            <person name="Foster G.D."/>
            <person name="Pangilinan J."/>
            <person name="Papanicolaou A."/>
            <person name="Barry K."/>
            <person name="LaButti K."/>
            <person name="Viragh M."/>
            <person name="Koriabine M."/>
            <person name="Yan M."/>
            <person name="Riley R."/>
            <person name="Champramary S."/>
            <person name="Plett K.L."/>
            <person name="Tsai I.J."/>
            <person name="Slot J."/>
            <person name="Sipos G."/>
            <person name="Plett J."/>
            <person name="Nagy L.G."/>
            <person name="Grigoriev I.V."/>
        </authorList>
    </citation>
    <scope>NUCLEOTIDE SEQUENCE</scope>
    <source>
        <strain evidence="2">HWK02</strain>
    </source>
</reference>
<comment type="caution">
    <text evidence="2">The sequence shown here is derived from an EMBL/GenBank/DDBJ whole genome shotgun (WGS) entry which is preliminary data.</text>
</comment>